<comment type="caution">
    <text evidence="9">The sequence shown here is derived from an EMBL/GenBank/DDBJ whole genome shotgun (WGS) entry which is preliminary data.</text>
</comment>
<dbReference type="InterPro" id="IPR036397">
    <property type="entry name" value="RNaseH_sf"/>
</dbReference>
<dbReference type="Pfam" id="PF17917">
    <property type="entry name" value="RT_RNaseH"/>
    <property type="match status" value="1"/>
</dbReference>
<protein>
    <submittedName>
        <fullName evidence="9">Reverse transcriptase domain-containing protein</fullName>
    </submittedName>
</protein>
<sequence>MPRTPLNEHCSTVILKKLPKKLGDPGKFLIPCDFPGMAECLALGDLGASINLMPFSVWKRLSLLDLTPTCMTLELADHLISRLIVVTEDVYVKVGSFHFLADFVVIDFDADPRVPLILRRSFLKIRKALIDVFEEYSQEVLGFFDVISSGNPTSYYDPIVSTTSSTLTPFGNSDFLLEEVHAFLAIEDDPTSLEFYQPYLDPEGDILLLEAFPYDDPSLPPPNQVNYMAKVCKELKICEVKSDKSSIDEPLEVELKDLPPHLKYAILEGNNKLAAKIAKDLSVDEKTALITVIKSHKQAITWKLSDIKGIDPEFCTHKILMEENFEPAVQHQRKVNPKIHDVIKQSDFAIGEVLRQYQDKHFRTIHYAIKTMTEAESKYTTTEKEMLAVVYALKKFRSYLIMNNSIVYMVHSTLKYLFAKKDSKARLLRLVLLLQKFTFKVIDTKGAENLTADHLNPISPPNQWPGGSVKSWFKRILERAVGENRASESDKLDDALWAFQTAYKTPIGCTPYKLVYRKYCHLPIELEHKAYSALKHVNVGLKTADPPLEVEILSFIRELRHTGEIKEDLVFLVDNKNSKKNNDMYYPRFTKVIVDYFMAKDKTIPRRNKTFWHFSRDDSMFTTIRVISEHQDTQLYDALLPHHLTNQAMLESEAYKTYHAYATGPKSRKKNLHAQGLETLLEIALSKISWNSSDNEDDEQSDDDKDDGDSQEERHDEKQDEEEVGSNLRVQTPSHFKSTNDEAYDDVTQEVNVKEEKLDEDMTNEEEEVDGLYNDVNINLEGRDTKMADASLTNVQAT</sequence>
<evidence type="ECO:0000313" key="9">
    <source>
        <dbReference type="EMBL" id="GEW14551.1"/>
    </source>
</evidence>
<dbReference type="SUPFAM" id="SSF56672">
    <property type="entry name" value="DNA/RNA polymerases"/>
    <property type="match status" value="1"/>
</dbReference>
<dbReference type="Gene3D" id="2.40.70.10">
    <property type="entry name" value="Acid Proteases"/>
    <property type="match status" value="1"/>
</dbReference>
<evidence type="ECO:0000256" key="1">
    <source>
        <dbReference type="ARBA" id="ARBA00022679"/>
    </source>
</evidence>
<reference evidence="9" key="1">
    <citation type="journal article" date="2019" name="Sci. Rep.">
        <title>Draft genome of Tanacetum cinerariifolium, the natural source of mosquito coil.</title>
        <authorList>
            <person name="Yamashiro T."/>
            <person name="Shiraishi A."/>
            <person name="Satake H."/>
            <person name="Nakayama K."/>
        </authorList>
    </citation>
    <scope>NUCLEOTIDE SEQUENCE</scope>
</reference>
<keyword evidence="6 9" id="KW-0695">RNA-directed DNA polymerase</keyword>
<evidence type="ECO:0000256" key="7">
    <source>
        <dbReference type="SAM" id="MobiDB-lite"/>
    </source>
</evidence>
<dbReference type="Gene3D" id="3.30.420.10">
    <property type="entry name" value="Ribonuclease H-like superfamily/Ribonuclease H"/>
    <property type="match status" value="1"/>
</dbReference>
<gene>
    <name evidence="9" type="ORF">Tci_186527</name>
</gene>
<dbReference type="CDD" id="cd09274">
    <property type="entry name" value="RNase_HI_RT_Ty3"/>
    <property type="match status" value="1"/>
</dbReference>
<evidence type="ECO:0000256" key="6">
    <source>
        <dbReference type="ARBA" id="ARBA00022918"/>
    </source>
</evidence>
<keyword evidence="4" id="KW-0255">Endonuclease</keyword>
<dbReference type="CDD" id="cd00303">
    <property type="entry name" value="retropepsin_like"/>
    <property type="match status" value="1"/>
</dbReference>
<keyword evidence="5" id="KW-0378">Hydrolase</keyword>
<dbReference type="InterPro" id="IPR043502">
    <property type="entry name" value="DNA/RNA_pol_sf"/>
</dbReference>
<dbReference type="GO" id="GO:0016787">
    <property type="term" value="F:hydrolase activity"/>
    <property type="evidence" value="ECO:0007669"/>
    <property type="project" value="UniProtKB-KW"/>
</dbReference>
<dbReference type="AlphaFoldDB" id="A0A699GSU3"/>
<dbReference type="PANTHER" id="PTHR33067">
    <property type="entry name" value="RNA-DIRECTED DNA POLYMERASE-RELATED"/>
    <property type="match status" value="1"/>
</dbReference>
<keyword evidence="1" id="KW-0808">Transferase</keyword>
<accession>A0A699GSU3</accession>
<evidence type="ECO:0000256" key="3">
    <source>
        <dbReference type="ARBA" id="ARBA00022722"/>
    </source>
</evidence>
<dbReference type="GO" id="GO:0003964">
    <property type="term" value="F:RNA-directed DNA polymerase activity"/>
    <property type="evidence" value="ECO:0007669"/>
    <property type="project" value="UniProtKB-KW"/>
</dbReference>
<dbReference type="InterPro" id="IPR041373">
    <property type="entry name" value="RT_RNaseH"/>
</dbReference>
<proteinExistence type="predicted"/>
<dbReference type="InterPro" id="IPR021109">
    <property type="entry name" value="Peptidase_aspartic_dom_sf"/>
</dbReference>
<dbReference type="GO" id="GO:0003676">
    <property type="term" value="F:nucleic acid binding"/>
    <property type="evidence" value="ECO:0007669"/>
    <property type="project" value="InterPro"/>
</dbReference>
<keyword evidence="3" id="KW-0540">Nuclease</keyword>
<evidence type="ECO:0000256" key="5">
    <source>
        <dbReference type="ARBA" id="ARBA00022801"/>
    </source>
</evidence>
<evidence type="ECO:0000256" key="4">
    <source>
        <dbReference type="ARBA" id="ARBA00022759"/>
    </source>
</evidence>
<evidence type="ECO:0000259" key="8">
    <source>
        <dbReference type="Pfam" id="PF17917"/>
    </source>
</evidence>
<feature type="domain" description="Reverse transcriptase RNase H-like" evidence="8">
    <location>
        <begin position="345"/>
        <end position="437"/>
    </location>
</feature>
<feature type="compositionally biased region" description="Polar residues" evidence="7">
    <location>
        <begin position="728"/>
        <end position="737"/>
    </location>
</feature>
<dbReference type="GO" id="GO:0004519">
    <property type="term" value="F:endonuclease activity"/>
    <property type="evidence" value="ECO:0007669"/>
    <property type="project" value="UniProtKB-KW"/>
</dbReference>
<feature type="compositionally biased region" description="Acidic residues" evidence="7">
    <location>
        <begin position="694"/>
        <end position="710"/>
    </location>
</feature>
<organism evidence="9">
    <name type="scientific">Tanacetum cinerariifolium</name>
    <name type="common">Dalmatian daisy</name>
    <name type="synonym">Chrysanthemum cinerariifolium</name>
    <dbReference type="NCBI Taxonomy" id="118510"/>
    <lineage>
        <taxon>Eukaryota</taxon>
        <taxon>Viridiplantae</taxon>
        <taxon>Streptophyta</taxon>
        <taxon>Embryophyta</taxon>
        <taxon>Tracheophyta</taxon>
        <taxon>Spermatophyta</taxon>
        <taxon>Magnoliopsida</taxon>
        <taxon>eudicotyledons</taxon>
        <taxon>Gunneridae</taxon>
        <taxon>Pentapetalae</taxon>
        <taxon>asterids</taxon>
        <taxon>campanulids</taxon>
        <taxon>Asterales</taxon>
        <taxon>Asteraceae</taxon>
        <taxon>Asteroideae</taxon>
        <taxon>Anthemideae</taxon>
        <taxon>Anthemidinae</taxon>
        <taxon>Tanacetum</taxon>
    </lineage>
</organism>
<dbReference type="EMBL" id="BKCJ010046799">
    <property type="protein sequence ID" value="GEW14551.1"/>
    <property type="molecule type" value="Genomic_DNA"/>
</dbReference>
<evidence type="ECO:0000256" key="2">
    <source>
        <dbReference type="ARBA" id="ARBA00022695"/>
    </source>
</evidence>
<keyword evidence="2" id="KW-0548">Nucleotidyltransferase</keyword>
<dbReference type="PANTHER" id="PTHR33067:SF35">
    <property type="entry name" value="ASPARTIC PEPTIDASE DDI1-TYPE DOMAIN-CONTAINING PROTEIN"/>
    <property type="match status" value="1"/>
</dbReference>
<feature type="region of interest" description="Disordered" evidence="7">
    <location>
        <begin position="691"/>
        <end position="748"/>
    </location>
</feature>
<name>A0A699GSU3_TANCI</name>